<keyword evidence="4 7" id="KW-0812">Transmembrane</keyword>
<accession>A0A081P419</accession>
<feature type="transmembrane region" description="Helical" evidence="7">
    <location>
        <begin position="35"/>
        <end position="53"/>
    </location>
</feature>
<comment type="subcellular location">
    <subcellularLocation>
        <location evidence="1">Cell membrane</location>
        <topology evidence="1">Multi-pass membrane protein</topology>
    </subcellularLocation>
</comment>
<gene>
    <name evidence="9" type="ORF">ET33_01595</name>
</gene>
<dbReference type="OrthoDB" id="9804865at2"/>
<feature type="domain" description="EamA" evidence="8">
    <location>
        <begin position="6"/>
        <end position="136"/>
    </location>
</feature>
<comment type="caution">
    <text evidence="9">The sequence shown here is derived from an EMBL/GenBank/DDBJ whole genome shotgun (WGS) entry which is preliminary data.</text>
</comment>
<name>A0A081P419_9BACL</name>
<dbReference type="SUPFAM" id="SSF103481">
    <property type="entry name" value="Multidrug resistance efflux transporter EmrE"/>
    <property type="match status" value="2"/>
</dbReference>
<feature type="transmembrane region" description="Helical" evidence="7">
    <location>
        <begin position="174"/>
        <end position="194"/>
    </location>
</feature>
<sequence>MRTEVKADLMMLGATMLWASSYLFTKVGLQSLETFNLIALRLLIAFLLSALVFHKRVRSASWSTVSSAFVLGSILFLCFVFITFGVRSTSASNAGFLVGLSVIFVPILSILFLKKRPEARLLLCIGLAIVGIGLLTLTSSLTINQGDIYCLLGSLLFAVHMLVTGSAVKQGDAIALGVLQLGFAGLWALSFSFLMETPKLPDTFDAWTSILGLSVLCSAVAFVLQASVQKYASPTRAALIFGMEPLFAAIFAFVFAGETLTSRGYVGAALLLLSVFLAQTDVKKLLDGKRLAVKKHRPVSK</sequence>
<dbReference type="PANTHER" id="PTHR42920">
    <property type="entry name" value="OS03G0707200 PROTEIN-RELATED"/>
    <property type="match status" value="1"/>
</dbReference>
<feature type="transmembrane region" description="Helical" evidence="7">
    <location>
        <begin position="148"/>
        <end position="167"/>
    </location>
</feature>
<evidence type="ECO:0000256" key="7">
    <source>
        <dbReference type="SAM" id="Phobius"/>
    </source>
</evidence>
<feature type="domain" description="EamA" evidence="8">
    <location>
        <begin position="146"/>
        <end position="277"/>
    </location>
</feature>
<evidence type="ECO:0000256" key="2">
    <source>
        <dbReference type="ARBA" id="ARBA00007362"/>
    </source>
</evidence>
<dbReference type="PANTHER" id="PTHR42920:SF5">
    <property type="entry name" value="EAMA DOMAIN-CONTAINING PROTEIN"/>
    <property type="match status" value="1"/>
</dbReference>
<evidence type="ECO:0000256" key="1">
    <source>
        <dbReference type="ARBA" id="ARBA00004651"/>
    </source>
</evidence>
<feature type="transmembrane region" description="Helical" evidence="7">
    <location>
        <begin position="206"/>
        <end position="225"/>
    </location>
</feature>
<organism evidence="9 10">
    <name type="scientific">Paenibacillus tyrfis</name>
    <dbReference type="NCBI Taxonomy" id="1501230"/>
    <lineage>
        <taxon>Bacteria</taxon>
        <taxon>Bacillati</taxon>
        <taxon>Bacillota</taxon>
        <taxon>Bacilli</taxon>
        <taxon>Bacillales</taxon>
        <taxon>Paenibacillaceae</taxon>
        <taxon>Paenibacillus</taxon>
    </lineage>
</organism>
<protein>
    <submittedName>
        <fullName evidence="9">Multidrug transporter</fullName>
    </submittedName>
</protein>
<feature type="transmembrane region" description="Helical" evidence="7">
    <location>
        <begin position="120"/>
        <end position="142"/>
    </location>
</feature>
<dbReference type="AlphaFoldDB" id="A0A081P419"/>
<evidence type="ECO:0000259" key="8">
    <source>
        <dbReference type="Pfam" id="PF00892"/>
    </source>
</evidence>
<evidence type="ECO:0000256" key="5">
    <source>
        <dbReference type="ARBA" id="ARBA00022989"/>
    </source>
</evidence>
<evidence type="ECO:0000313" key="9">
    <source>
        <dbReference type="EMBL" id="KEQ25442.1"/>
    </source>
</evidence>
<dbReference type="InterPro" id="IPR000620">
    <property type="entry name" value="EamA_dom"/>
</dbReference>
<feature type="transmembrane region" description="Helical" evidence="7">
    <location>
        <begin position="92"/>
        <end position="113"/>
    </location>
</feature>
<feature type="transmembrane region" description="Helical" evidence="7">
    <location>
        <begin position="65"/>
        <end position="86"/>
    </location>
</feature>
<dbReference type="Proteomes" id="UP000028123">
    <property type="component" value="Unassembled WGS sequence"/>
</dbReference>
<feature type="transmembrane region" description="Helical" evidence="7">
    <location>
        <begin position="262"/>
        <end position="280"/>
    </location>
</feature>
<dbReference type="RefSeq" id="WP_036681513.1">
    <property type="nucleotide sequence ID" value="NZ_JNVM01000010.1"/>
</dbReference>
<feature type="transmembrane region" description="Helical" evidence="7">
    <location>
        <begin position="237"/>
        <end position="256"/>
    </location>
</feature>
<comment type="similarity">
    <text evidence="2">Belongs to the EamA transporter family.</text>
</comment>
<dbReference type="EMBL" id="JNVM01000010">
    <property type="protein sequence ID" value="KEQ25442.1"/>
    <property type="molecule type" value="Genomic_DNA"/>
</dbReference>
<dbReference type="InterPro" id="IPR051258">
    <property type="entry name" value="Diverse_Substrate_Transporter"/>
</dbReference>
<evidence type="ECO:0000256" key="6">
    <source>
        <dbReference type="ARBA" id="ARBA00023136"/>
    </source>
</evidence>
<evidence type="ECO:0000256" key="3">
    <source>
        <dbReference type="ARBA" id="ARBA00022475"/>
    </source>
</evidence>
<keyword evidence="3" id="KW-1003">Cell membrane</keyword>
<dbReference type="GO" id="GO:0005886">
    <property type="term" value="C:plasma membrane"/>
    <property type="evidence" value="ECO:0007669"/>
    <property type="project" value="UniProtKB-SubCell"/>
</dbReference>
<dbReference type="eggNOG" id="COG0697">
    <property type="taxonomic scope" value="Bacteria"/>
</dbReference>
<reference evidence="9 10" key="1">
    <citation type="submission" date="2014-06" db="EMBL/GenBank/DDBJ databases">
        <title>Draft genome sequence of Paenibacillus sp. MSt1.</title>
        <authorList>
            <person name="Aw Y.K."/>
            <person name="Ong K.S."/>
            <person name="Gan H.M."/>
            <person name="Lee S.M."/>
        </authorList>
    </citation>
    <scope>NUCLEOTIDE SEQUENCE [LARGE SCALE GENOMIC DNA]</scope>
    <source>
        <strain evidence="9 10">MSt1</strain>
    </source>
</reference>
<proteinExistence type="inferred from homology"/>
<keyword evidence="6 7" id="KW-0472">Membrane</keyword>
<dbReference type="Pfam" id="PF00892">
    <property type="entry name" value="EamA"/>
    <property type="match status" value="2"/>
</dbReference>
<evidence type="ECO:0000313" key="10">
    <source>
        <dbReference type="Proteomes" id="UP000028123"/>
    </source>
</evidence>
<dbReference type="InterPro" id="IPR037185">
    <property type="entry name" value="EmrE-like"/>
</dbReference>
<evidence type="ECO:0000256" key="4">
    <source>
        <dbReference type="ARBA" id="ARBA00022692"/>
    </source>
</evidence>
<keyword evidence="10" id="KW-1185">Reference proteome</keyword>
<keyword evidence="5 7" id="KW-1133">Transmembrane helix</keyword>
<feature type="transmembrane region" description="Helical" evidence="7">
    <location>
        <begin position="9"/>
        <end position="29"/>
    </location>
</feature>